<dbReference type="AlphaFoldDB" id="C5MIZ6"/>
<proteinExistence type="predicted"/>
<dbReference type="EMBL" id="GG692405">
    <property type="protein sequence ID" value="EER30255.1"/>
    <property type="molecule type" value="Genomic_DNA"/>
</dbReference>
<organism evidence="1 2">
    <name type="scientific">Candida tropicalis (strain ATCC MYA-3404 / T1)</name>
    <name type="common">Yeast</name>
    <dbReference type="NCBI Taxonomy" id="294747"/>
    <lineage>
        <taxon>Eukaryota</taxon>
        <taxon>Fungi</taxon>
        <taxon>Dikarya</taxon>
        <taxon>Ascomycota</taxon>
        <taxon>Saccharomycotina</taxon>
        <taxon>Pichiomycetes</taxon>
        <taxon>Debaryomycetaceae</taxon>
        <taxon>Candida/Lodderomyces clade</taxon>
        <taxon>Candida</taxon>
    </lineage>
</organism>
<reference evidence="1 2" key="1">
    <citation type="journal article" date="2009" name="Nature">
        <title>Evolution of pathogenicity and sexual reproduction in eight Candida genomes.</title>
        <authorList>
            <person name="Butler G."/>
            <person name="Rasmussen M.D."/>
            <person name="Lin M.F."/>
            <person name="Santos M.A."/>
            <person name="Sakthikumar S."/>
            <person name="Munro C.A."/>
            <person name="Rheinbay E."/>
            <person name="Grabherr M."/>
            <person name="Forche A."/>
            <person name="Reedy J.L."/>
            <person name="Agrafioti I."/>
            <person name="Arnaud M.B."/>
            <person name="Bates S."/>
            <person name="Brown A.J."/>
            <person name="Brunke S."/>
            <person name="Costanzo M.C."/>
            <person name="Fitzpatrick D.A."/>
            <person name="de Groot P.W."/>
            <person name="Harris D."/>
            <person name="Hoyer L.L."/>
            <person name="Hube B."/>
            <person name="Klis F.M."/>
            <person name="Kodira C."/>
            <person name="Lennard N."/>
            <person name="Logue M.E."/>
            <person name="Martin R."/>
            <person name="Neiman A.M."/>
            <person name="Nikolaou E."/>
            <person name="Quail M.A."/>
            <person name="Quinn J."/>
            <person name="Santos M.C."/>
            <person name="Schmitzberger F.F."/>
            <person name="Sherlock G."/>
            <person name="Shah P."/>
            <person name="Silverstein K.A."/>
            <person name="Skrzypek M.S."/>
            <person name="Soll D."/>
            <person name="Staggs R."/>
            <person name="Stansfield I."/>
            <person name="Stumpf M.P."/>
            <person name="Sudbery P.E."/>
            <person name="Srikantha T."/>
            <person name="Zeng Q."/>
            <person name="Berman J."/>
            <person name="Berriman M."/>
            <person name="Heitman J."/>
            <person name="Gow N.A."/>
            <person name="Lorenz M.C."/>
            <person name="Birren B.W."/>
            <person name="Kellis M."/>
            <person name="Cuomo C.A."/>
        </authorList>
    </citation>
    <scope>NUCLEOTIDE SEQUENCE [LARGE SCALE GENOMIC DNA]</scope>
    <source>
        <strain evidence="2">ATCC MYA-3404 / T1</strain>
    </source>
</reference>
<dbReference type="OrthoDB" id="4008815at2759"/>
<dbReference type="VEuPathDB" id="FungiDB:CTRG_06039"/>
<evidence type="ECO:0000313" key="1">
    <source>
        <dbReference type="EMBL" id="EER30255.1"/>
    </source>
</evidence>
<keyword evidence="2" id="KW-1185">Reference proteome</keyword>
<dbReference type="Proteomes" id="UP000002037">
    <property type="component" value="Unassembled WGS sequence"/>
</dbReference>
<evidence type="ECO:0000313" key="2">
    <source>
        <dbReference type="Proteomes" id="UP000002037"/>
    </source>
</evidence>
<dbReference type="HOGENOM" id="CLU_1731209_0_0_1"/>
<dbReference type="GeneID" id="8298610"/>
<gene>
    <name evidence="1" type="ORF">CTRG_06039</name>
</gene>
<protein>
    <submittedName>
        <fullName evidence="1">Uncharacterized protein</fullName>
    </submittedName>
</protein>
<sequence length="182" mass="21936">MESKKELYRSRLFLDYIYKFNQRIKALQEAEEYFRQSSMIEAMNIPIDQHADYFDHKIEEFSDKVEQIDKEFLRDLQLDPRSGLPQTRMNLSVFKQEIRKEFNSKKMALFDDIYLVIERMITRHQELHKSYQQEIQHIEMDFIDGKIDELEYISRVLGDSSLDEQSEITERGVSSISFRSED</sequence>
<dbReference type="RefSeq" id="XP_002546561.1">
    <property type="nucleotide sequence ID" value="XM_002546515.1"/>
</dbReference>
<name>C5MIZ6_CANTT</name>
<accession>C5MIZ6</accession>
<dbReference type="KEGG" id="ctp:CTRG_06039"/>